<dbReference type="RefSeq" id="WP_354414464.1">
    <property type="nucleotide sequence ID" value="NZ_JBEPLM010000002.1"/>
</dbReference>
<accession>A0ABV2HNE0</accession>
<dbReference type="EMBL" id="JBEPLM010000002">
    <property type="protein sequence ID" value="MET3591827.1"/>
    <property type="molecule type" value="Genomic_DNA"/>
</dbReference>
<organism evidence="1 2">
    <name type="scientific">Mesorhizobium shonense</name>
    <dbReference type="NCBI Taxonomy" id="1209948"/>
    <lineage>
        <taxon>Bacteria</taxon>
        <taxon>Pseudomonadati</taxon>
        <taxon>Pseudomonadota</taxon>
        <taxon>Alphaproteobacteria</taxon>
        <taxon>Hyphomicrobiales</taxon>
        <taxon>Phyllobacteriaceae</taxon>
        <taxon>Mesorhizobium</taxon>
    </lineage>
</organism>
<protein>
    <submittedName>
        <fullName evidence="1">Uncharacterized protein</fullName>
    </submittedName>
</protein>
<evidence type="ECO:0000313" key="2">
    <source>
        <dbReference type="Proteomes" id="UP001549036"/>
    </source>
</evidence>
<reference evidence="1 2" key="1">
    <citation type="submission" date="2024-06" db="EMBL/GenBank/DDBJ databases">
        <title>Genomic Encyclopedia of Type Strains, Phase IV (KMG-IV): sequencing the most valuable type-strain genomes for metagenomic binning, comparative biology and taxonomic classification.</title>
        <authorList>
            <person name="Goeker M."/>
        </authorList>
    </citation>
    <scope>NUCLEOTIDE SEQUENCE [LARGE SCALE GENOMIC DNA]</scope>
    <source>
        <strain evidence="1 2">DSM 29846</strain>
    </source>
</reference>
<proteinExistence type="predicted"/>
<gene>
    <name evidence="1" type="ORF">ABID26_001211</name>
</gene>
<keyword evidence="2" id="KW-1185">Reference proteome</keyword>
<evidence type="ECO:0000313" key="1">
    <source>
        <dbReference type="EMBL" id="MET3591827.1"/>
    </source>
</evidence>
<name>A0ABV2HNE0_9HYPH</name>
<sequence>MRYVVTIDSQPDLTGGFFADFSDAKRHAEGIAAERSHAEICIDGYPAAPGGPMPTWRYDRDVASWVPTGD</sequence>
<dbReference type="Proteomes" id="UP001549036">
    <property type="component" value="Unassembled WGS sequence"/>
</dbReference>
<comment type="caution">
    <text evidence="1">The sequence shown here is derived from an EMBL/GenBank/DDBJ whole genome shotgun (WGS) entry which is preliminary data.</text>
</comment>